<dbReference type="FunFam" id="1.10.10.10:FF:000001">
    <property type="entry name" value="LysR family transcriptional regulator"/>
    <property type="match status" value="1"/>
</dbReference>
<dbReference type="GO" id="GO:0003677">
    <property type="term" value="F:DNA binding"/>
    <property type="evidence" value="ECO:0007669"/>
    <property type="project" value="UniProtKB-KW"/>
</dbReference>
<evidence type="ECO:0000256" key="1">
    <source>
        <dbReference type="ARBA" id="ARBA00009437"/>
    </source>
</evidence>
<comment type="caution">
    <text evidence="6">The sequence shown here is derived from an EMBL/GenBank/DDBJ whole genome shotgun (WGS) entry which is preliminary data.</text>
</comment>
<name>A0A511ZJT1_9BACI</name>
<evidence type="ECO:0000256" key="3">
    <source>
        <dbReference type="ARBA" id="ARBA00023125"/>
    </source>
</evidence>
<dbReference type="CDD" id="cd05466">
    <property type="entry name" value="PBP2_LTTR_substrate"/>
    <property type="match status" value="1"/>
</dbReference>
<feature type="domain" description="HTH lysR-type" evidence="5">
    <location>
        <begin position="1"/>
        <end position="58"/>
    </location>
</feature>
<keyword evidence="2" id="KW-0805">Transcription regulation</keyword>
<dbReference type="InterPro" id="IPR036390">
    <property type="entry name" value="WH_DNA-bd_sf"/>
</dbReference>
<dbReference type="PROSITE" id="PS50931">
    <property type="entry name" value="HTH_LYSR"/>
    <property type="match status" value="1"/>
</dbReference>
<dbReference type="EMBL" id="BJYM01000009">
    <property type="protein sequence ID" value="GEN87704.1"/>
    <property type="molecule type" value="Genomic_DNA"/>
</dbReference>
<dbReference type="AlphaFoldDB" id="A0A511ZJT1"/>
<keyword evidence="7" id="KW-1185">Reference proteome</keyword>
<dbReference type="Gene3D" id="1.10.10.10">
    <property type="entry name" value="Winged helix-like DNA-binding domain superfamily/Winged helix DNA-binding domain"/>
    <property type="match status" value="1"/>
</dbReference>
<dbReference type="SUPFAM" id="SSF53850">
    <property type="entry name" value="Periplasmic binding protein-like II"/>
    <property type="match status" value="1"/>
</dbReference>
<dbReference type="Pfam" id="PF00126">
    <property type="entry name" value="HTH_1"/>
    <property type="match status" value="1"/>
</dbReference>
<reference evidence="6 7" key="1">
    <citation type="submission" date="2019-07" db="EMBL/GenBank/DDBJ databases">
        <title>Whole genome shotgun sequence of Oceanobacillus sojae NBRC 105379.</title>
        <authorList>
            <person name="Hosoyama A."/>
            <person name="Uohara A."/>
            <person name="Ohji S."/>
            <person name="Ichikawa N."/>
        </authorList>
    </citation>
    <scope>NUCLEOTIDE SEQUENCE [LARGE SCALE GENOMIC DNA]</scope>
    <source>
        <strain evidence="6 7">NBRC 105379</strain>
    </source>
</reference>
<dbReference type="SUPFAM" id="SSF46785">
    <property type="entry name" value="Winged helix' DNA-binding domain"/>
    <property type="match status" value="1"/>
</dbReference>
<evidence type="ECO:0000259" key="5">
    <source>
        <dbReference type="PROSITE" id="PS50931"/>
    </source>
</evidence>
<dbReference type="PANTHER" id="PTHR30419">
    <property type="entry name" value="HTH-TYPE TRANSCRIPTIONAL REGULATOR YBHD"/>
    <property type="match status" value="1"/>
</dbReference>
<comment type="similarity">
    <text evidence="1">Belongs to the LysR transcriptional regulatory family.</text>
</comment>
<dbReference type="OrthoDB" id="9803735at2"/>
<dbReference type="Pfam" id="PF03466">
    <property type="entry name" value="LysR_substrate"/>
    <property type="match status" value="1"/>
</dbReference>
<dbReference type="InterPro" id="IPR050950">
    <property type="entry name" value="HTH-type_LysR_regulators"/>
</dbReference>
<keyword evidence="3" id="KW-0238">DNA-binding</keyword>
<evidence type="ECO:0000256" key="2">
    <source>
        <dbReference type="ARBA" id="ARBA00023015"/>
    </source>
</evidence>
<evidence type="ECO:0000313" key="7">
    <source>
        <dbReference type="Proteomes" id="UP000321558"/>
    </source>
</evidence>
<evidence type="ECO:0000256" key="4">
    <source>
        <dbReference type="ARBA" id="ARBA00023163"/>
    </source>
</evidence>
<keyword evidence="4" id="KW-0804">Transcription</keyword>
<proteinExistence type="inferred from homology"/>
<accession>A0A511ZJT1</accession>
<dbReference type="PRINTS" id="PR00039">
    <property type="entry name" value="HTHLYSR"/>
</dbReference>
<dbReference type="InterPro" id="IPR000847">
    <property type="entry name" value="LysR_HTH_N"/>
</dbReference>
<evidence type="ECO:0000313" key="6">
    <source>
        <dbReference type="EMBL" id="GEN87704.1"/>
    </source>
</evidence>
<protein>
    <submittedName>
        <fullName evidence="6">LysR family transcriptional regulator</fullName>
    </submittedName>
</protein>
<organism evidence="6 7">
    <name type="scientific">Oceanobacillus sojae</name>
    <dbReference type="NCBI Taxonomy" id="582851"/>
    <lineage>
        <taxon>Bacteria</taxon>
        <taxon>Bacillati</taxon>
        <taxon>Bacillota</taxon>
        <taxon>Bacilli</taxon>
        <taxon>Bacillales</taxon>
        <taxon>Bacillaceae</taxon>
        <taxon>Oceanobacillus</taxon>
    </lineage>
</organism>
<dbReference type="GO" id="GO:0003700">
    <property type="term" value="F:DNA-binding transcription factor activity"/>
    <property type="evidence" value="ECO:0007669"/>
    <property type="project" value="InterPro"/>
</dbReference>
<dbReference type="Gene3D" id="3.40.190.290">
    <property type="match status" value="1"/>
</dbReference>
<dbReference type="GO" id="GO:0005829">
    <property type="term" value="C:cytosol"/>
    <property type="evidence" value="ECO:0007669"/>
    <property type="project" value="TreeGrafter"/>
</dbReference>
<dbReference type="InterPro" id="IPR005119">
    <property type="entry name" value="LysR_subst-bd"/>
</dbReference>
<sequence>MDLTQLQYYIKVVEEKSFTRAAEHLHISQPSLSISIKKLENHLGLSLINRKKPHIQLTKEGEILYYQAKKVINQMNSMEEEMKRLRLEGPLELSISMIETAKNWFSEVIKKIKTNSNDIHIQISELLSLSELQNALLNYEIHYAITNYYIDTKELQSIFLYEENLVALIPDDHPLQTKTFITMEDLKHPPFILCKEGYQTRNDILKAFQYASISPNIQFEIERFETAYHLVESGLGITIVPENYVNKSHHSTVHIKKMKDQELKRNVYLVKDRTRYLSPIIHKSIETICTFHKS</sequence>
<dbReference type="Proteomes" id="UP000321558">
    <property type="component" value="Unassembled WGS sequence"/>
</dbReference>
<gene>
    <name evidence="6" type="ORF">OSO01_24430</name>
</gene>
<dbReference type="RefSeq" id="WP_147210671.1">
    <property type="nucleotide sequence ID" value="NZ_BJYM01000009.1"/>
</dbReference>
<dbReference type="STRING" id="582851.GCA_900162665_01046"/>
<dbReference type="InterPro" id="IPR036388">
    <property type="entry name" value="WH-like_DNA-bd_sf"/>
</dbReference>